<protein>
    <submittedName>
        <fullName evidence="1">Uncharacterized protein</fullName>
    </submittedName>
</protein>
<evidence type="ECO:0000313" key="2">
    <source>
        <dbReference type="Proteomes" id="UP000003880"/>
    </source>
</evidence>
<organism evidence="1 2">
    <name type="scientific">Citrobacter youngae ATCC 29220</name>
    <dbReference type="NCBI Taxonomy" id="500640"/>
    <lineage>
        <taxon>Bacteria</taxon>
        <taxon>Pseudomonadati</taxon>
        <taxon>Pseudomonadota</taxon>
        <taxon>Gammaproteobacteria</taxon>
        <taxon>Enterobacterales</taxon>
        <taxon>Enterobacteriaceae</taxon>
        <taxon>Citrobacter</taxon>
        <taxon>Citrobacter freundii complex</taxon>
    </lineage>
</organism>
<proteinExistence type="predicted"/>
<comment type="caution">
    <text evidence="1">The sequence shown here is derived from an EMBL/GenBank/DDBJ whole genome shotgun (WGS) entry which is preliminary data.</text>
</comment>
<dbReference type="HOGENOM" id="CLU_2877704_0_0_6"/>
<dbReference type="Proteomes" id="UP000003880">
    <property type="component" value="Unassembled WGS sequence"/>
</dbReference>
<name>D4BJ62_9ENTR</name>
<dbReference type="AlphaFoldDB" id="D4BJ62"/>
<reference evidence="1 2" key="1">
    <citation type="submission" date="2010-02" db="EMBL/GenBank/DDBJ databases">
        <authorList>
            <person name="Weinstock G."/>
            <person name="Sodergren E."/>
            <person name="Clifton S."/>
            <person name="Fulton L."/>
            <person name="Fulton B."/>
            <person name="Courtney L."/>
            <person name="Fronick C."/>
            <person name="Harrison M."/>
            <person name="Strong C."/>
            <person name="Farmer C."/>
            <person name="Delahaunty K."/>
            <person name="Markovic C."/>
            <person name="Hall O."/>
            <person name="Minx P."/>
            <person name="Tomlinson C."/>
            <person name="Mitreva M."/>
            <person name="Nelson J."/>
            <person name="Hou S."/>
            <person name="Wollam A."/>
            <person name="Pepin K.H."/>
            <person name="Johnson M."/>
            <person name="Bhonagiri V."/>
            <person name="Zhang X."/>
            <person name="Suruliraj S."/>
            <person name="Warren W."/>
            <person name="Chinwalla A."/>
            <person name="Mardis E.R."/>
            <person name="Wilson R.K."/>
        </authorList>
    </citation>
    <scope>NUCLEOTIDE SEQUENCE [LARGE SCALE GENOMIC DNA]</scope>
    <source>
        <strain evidence="1 2">ATCC 29220</strain>
    </source>
</reference>
<sequence>MLNRAMILLINFILVSLFYLNSLCDIHHKKESTPHFLTNQYFYVLNHKKIKLLFIFILPETTS</sequence>
<accession>D4BJ62</accession>
<gene>
    <name evidence="1" type="ORF">CIT292_10579</name>
</gene>
<evidence type="ECO:0000313" key="1">
    <source>
        <dbReference type="EMBL" id="EFE06456.1"/>
    </source>
</evidence>
<dbReference type="EMBL" id="ABWL02000023">
    <property type="protein sequence ID" value="EFE06456.1"/>
    <property type="molecule type" value="Genomic_DNA"/>
</dbReference>